<dbReference type="InterPro" id="IPR019533">
    <property type="entry name" value="Peptidase_S26"/>
</dbReference>
<feature type="active site" evidence="6">
    <location>
        <position position="48"/>
    </location>
</feature>
<gene>
    <name evidence="9" type="ordered locus">Pedsa_0291</name>
</gene>
<keyword evidence="7" id="KW-0472">Membrane</keyword>
<comment type="similarity">
    <text evidence="2 7">Belongs to the peptidase S26 family.</text>
</comment>
<keyword evidence="5 7" id="KW-0378">Hydrolase</keyword>
<reference evidence="10" key="2">
    <citation type="submission" date="2011-02" db="EMBL/GenBank/DDBJ databases">
        <title>The complete genome of Pedobacter saltans DSM 12145.</title>
        <authorList>
            <consortium name="US DOE Joint Genome Institute (JGI-PGF)"/>
            <person name="Lucas S."/>
            <person name="Copeland A."/>
            <person name="Lapidus A."/>
            <person name="Bruce D."/>
            <person name="Goodwin L."/>
            <person name="Pitluck S."/>
            <person name="Kyrpides N."/>
            <person name="Mavromatis K."/>
            <person name="Pagani I."/>
            <person name="Ivanova N."/>
            <person name="Ovchinnikova G."/>
            <person name="Lu M."/>
            <person name="Detter J.C."/>
            <person name="Han C."/>
            <person name="Land M."/>
            <person name="Hauser L."/>
            <person name="Markowitz V."/>
            <person name="Cheng J.-F."/>
            <person name="Hugenholtz P."/>
            <person name="Woyke T."/>
            <person name="Wu D."/>
            <person name="Tindall B."/>
            <person name="Pomrenke H.G."/>
            <person name="Brambilla E."/>
            <person name="Klenk H.-P."/>
            <person name="Eisen J.A."/>
        </authorList>
    </citation>
    <scope>NUCLEOTIDE SEQUENCE [LARGE SCALE GENOMIC DNA]</scope>
    <source>
        <strain evidence="10">ATCC 51119 / DSM 12145 / JCM 21818 / LMG 10337 / NBRC 100064 / NCIMB 13643</strain>
    </source>
</reference>
<dbReference type="OrthoDB" id="9802919at2"/>
<dbReference type="KEGG" id="psn:Pedsa_0291"/>
<evidence type="ECO:0000313" key="9">
    <source>
        <dbReference type="EMBL" id="ADY50876.1"/>
    </source>
</evidence>
<dbReference type="GO" id="GO:0009003">
    <property type="term" value="F:signal peptidase activity"/>
    <property type="evidence" value="ECO:0007669"/>
    <property type="project" value="UniProtKB-EC"/>
</dbReference>
<dbReference type="GO" id="GO:0004252">
    <property type="term" value="F:serine-type endopeptidase activity"/>
    <property type="evidence" value="ECO:0007669"/>
    <property type="project" value="InterPro"/>
</dbReference>
<dbReference type="GO" id="GO:0016020">
    <property type="term" value="C:membrane"/>
    <property type="evidence" value="ECO:0007669"/>
    <property type="project" value="UniProtKB-SubCell"/>
</dbReference>
<dbReference type="GO" id="GO:0006465">
    <property type="term" value="P:signal peptide processing"/>
    <property type="evidence" value="ECO:0007669"/>
    <property type="project" value="InterPro"/>
</dbReference>
<comment type="catalytic activity">
    <reaction evidence="1 7">
        <text>Cleavage of hydrophobic, N-terminal signal or leader sequences from secreted and periplasmic proteins.</text>
        <dbReference type="EC" id="3.4.21.89"/>
    </reaction>
</comment>
<comment type="subcellular location">
    <subcellularLocation>
        <location evidence="7">Membrane</location>
        <topology evidence="7">Single-pass type II membrane protein</topology>
    </subcellularLocation>
</comment>
<dbReference type="NCBIfam" id="TIGR02227">
    <property type="entry name" value="sigpep_I_bact"/>
    <property type="match status" value="1"/>
</dbReference>
<evidence type="ECO:0000313" key="10">
    <source>
        <dbReference type="Proteomes" id="UP000000310"/>
    </source>
</evidence>
<keyword evidence="7" id="KW-0645">Protease</keyword>
<accession>F0S4B9</accession>
<dbReference type="RefSeq" id="WP_013631379.1">
    <property type="nucleotide sequence ID" value="NC_015177.1"/>
</dbReference>
<keyword evidence="10" id="KW-1185">Reference proteome</keyword>
<dbReference type="PRINTS" id="PR00727">
    <property type="entry name" value="LEADERPTASE"/>
</dbReference>
<organism evidence="9 10">
    <name type="scientific">Pseudopedobacter saltans (strain ATCC 51119 / DSM 12145 / JCM 21818 / CCUG 39354 / LMG 10337 / NBRC 100064 / NCIMB 13643)</name>
    <name type="common">Pedobacter saltans</name>
    <dbReference type="NCBI Taxonomy" id="762903"/>
    <lineage>
        <taxon>Bacteria</taxon>
        <taxon>Pseudomonadati</taxon>
        <taxon>Bacteroidota</taxon>
        <taxon>Sphingobacteriia</taxon>
        <taxon>Sphingobacteriales</taxon>
        <taxon>Sphingobacteriaceae</taxon>
        <taxon>Pseudopedobacter</taxon>
    </lineage>
</organism>
<dbReference type="EC" id="3.4.21.89" evidence="3 7"/>
<evidence type="ECO:0000256" key="1">
    <source>
        <dbReference type="ARBA" id="ARBA00000677"/>
    </source>
</evidence>
<dbReference type="PANTHER" id="PTHR43390:SF1">
    <property type="entry name" value="CHLOROPLAST PROCESSING PEPTIDASE"/>
    <property type="match status" value="1"/>
</dbReference>
<dbReference type="InterPro" id="IPR019758">
    <property type="entry name" value="Pept_S26A_signal_pept_1_CS"/>
</dbReference>
<feature type="domain" description="Peptidase S26" evidence="8">
    <location>
        <begin position="18"/>
        <end position="248"/>
    </location>
</feature>
<feature type="active site" evidence="6">
    <location>
        <position position="101"/>
    </location>
</feature>
<dbReference type="EMBL" id="CP002545">
    <property type="protein sequence ID" value="ADY50876.1"/>
    <property type="molecule type" value="Genomic_DNA"/>
</dbReference>
<dbReference type="PROSITE" id="PS00761">
    <property type="entry name" value="SPASE_I_3"/>
    <property type="match status" value="1"/>
</dbReference>
<keyword evidence="7" id="KW-1133">Transmembrane helix</keyword>
<evidence type="ECO:0000256" key="4">
    <source>
        <dbReference type="ARBA" id="ARBA00019232"/>
    </source>
</evidence>
<keyword evidence="7" id="KW-0812">Transmembrane</keyword>
<evidence type="ECO:0000259" key="8">
    <source>
        <dbReference type="Pfam" id="PF10502"/>
    </source>
</evidence>
<dbReference type="PANTHER" id="PTHR43390">
    <property type="entry name" value="SIGNAL PEPTIDASE I"/>
    <property type="match status" value="1"/>
</dbReference>
<dbReference type="CDD" id="cd06530">
    <property type="entry name" value="S26_SPase_I"/>
    <property type="match status" value="1"/>
</dbReference>
<dbReference type="AlphaFoldDB" id="F0S4B9"/>
<dbReference type="Pfam" id="PF10502">
    <property type="entry name" value="Peptidase_S26"/>
    <property type="match status" value="1"/>
</dbReference>
<proteinExistence type="inferred from homology"/>
<evidence type="ECO:0000256" key="5">
    <source>
        <dbReference type="ARBA" id="ARBA00022801"/>
    </source>
</evidence>
<dbReference type="SUPFAM" id="SSF51306">
    <property type="entry name" value="LexA/Signal peptidase"/>
    <property type="match status" value="1"/>
</dbReference>
<name>F0S4B9_PSESL</name>
<protein>
    <recommendedName>
        <fullName evidence="4 7">Signal peptidase I</fullName>
        <ecNumber evidence="3 7">3.4.21.89</ecNumber>
    </recommendedName>
</protein>
<dbReference type="InterPro" id="IPR036286">
    <property type="entry name" value="LexA/Signal_pep-like_sf"/>
</dbReference>
<reference evidence="9 10" key="1">
    <citation type="journal article" date="2011" name="Stand. Genomic Sci.">
        <title>Complete genome sequence of the gliding, heparinolytic Pedobacter saltans type strain (113).</title>
        <authorList>
            <person name="Liolios K."/>
            <person name="Sikorski J."/>
            <person name="Lu M."/>
            <person name="Nolan M."/>
            <person name="Lapidus A."/>
            <person name="Lucas S."/>
            <person name="Hammon N."/>
            <person name="Deshpande S."/>
            <person name="Cheng J.F."/>
            <person name="Tapia R."/>
            <person name="Han C."/>
            <person name="Goodwin L."/>
            <person name="Pitluck S."/>
            <person name="Huntemann M."/>
            <person name="Ivanova N."/>
            <person name="Pagani I."/>
            <person name="Mavromatis K."/>
            <person name="Ovchinikova G."/>
            <person name="Pati A."/>
            <person name="Chen A."/>
            <person name="Palaniappan K."/>
            <person name="Land M."/>
            <person name="Hauser L."/>
            <person name="Brambilla E.M."/>
            <person name="Kotsyurbenko O."/>
            <person name="Rohde M."/>
            <person name="Tindall B.J."/>
            <person name="Abt B."/>
            <person name="Goker M."/>
            <person name="Detter J.C."/>
            <person name="Woyke T."/>
            <person name="Bristow J."/>
            <person name="Eisen J.A."/>
            <person name="Markowitz V."/>
            <person name="Hugenholtz P."/>
            <person name="Klenk H.P."/>
            <person name="Kyrpides N.C."/>
        </authorList>
    </citation>
    <scope>NUCLEOTIDE SEQUENCE [LARGE SCALE GENOMIC DNA]</scope>
    <source>
        <strain evidence="10">ATCC 51119 / DSM 12145 / JCM 21818 / LMG 10337 / NBRC 100064 / NCIMB 13643</strain>
    </source>
</reference>
<evidence type="ECO:0000256" key="7">
    <source>
        <dbReference type="RuleBase" id="RU362042"/>
    </source>
</evidence>
<evidence type="ECO:0000256" key="6">
    <source>
        <dbReference type="PIRSR" id="PIRSR600223-1"/>
    </source>
</evidence>
<dbReference type="InterPro" id="IPR000223">
    <property type="entry name" value="Pept_S26A_signal_pept_1"/>
</dbReference>
<sequence>MVVVKAFFNGNKSFFFIKNLALIIFAAILTSLFCKTFIFQFYMIPSISMQKTLYPGDGIVVSKIHYGTRFFNLKVPGISPVKRNDIIVFNHPQANSEIWIKRCIGLPGDTLLIVNNTPYISGLLEKAKKPSSNVPIIYHLKFPKNLPQYFRSKDKANYGPVIIPKRNMEIGISPINIRAYKTVIEKHEGNNIKIFNDHILINGKIASSYRFKRNYYFTLGDNRWHSTDSRFWGFLPEEDIIGKAILKVFSSRQNKNSSSVRFYDLFKKIY</sequence>
<dbReference type="STRING" id="762903.Pedsa_0291"/>
<evidence type="ECO:0000256" key="2">
    <source>
        <dbReference type="ARBA" id="ARBA00009370"/>
    </source>
</evidence>
<evidence type="ECO:0000256" key="3">
    <source>
        <dbReference type="ARBA" id="ARBA00013208"/>
    </source>
</evidence>
<dbReference type="Gene3D" id="2.10.109.10">
    <property type="entry name" value="Umud Fragment, subunit A"/>
    <property type="match status" value="1"/>
</dbReference>
<dbReference type="MEROPS" id="S26.008"/>
<feature type="transmembrane region" description="Helical" evidence="7">
    <location>
        <begin position="20"/>
        <end position="44"/>
    </location>
</feature>
<dbReference type="HOGENOM" id="CLU_028723_1_0_10"/>
<dbReference type="Proteomes" id="UP000000310">
    <property type="component" value="Chromosome"/>
</dbReference>
<dbReference type="eggNOG" id="COG0681">
    <property type="taxonomic scope" value="Bacteria"/>
</dbReference>